<dbReference type="GO" id="GO:0004803">
    <property type="term" value="F:transposase activity"/>
    <property type="evidence" value="ECO:0007669"/>
    <property type="project" value="InterPro"/>
</dbReference>
<dbReference type="PANTHER" id="PTHR34322">
    <property type="entry name" value="TRANSPOSASE, Y1_TNP DOMAIN-CONTAINING"/>
    <property type="match status" value="1"/>
</dbReference>
<dbReference type="RefSeq" id="WP_015819843.1">
    <property type="nucleotide sequence ID" value="NC_012997.1"/>
</dbReference>
<name>C5BU35_TERTT</name>
<dbReference type="HOGENOM" id="CLU_053827_0_0_6"/>
<dbReference type="EMBL" id="CP001614">
    <property type="protein sequence ID" value="ACR13728.1"/>
    <property type="molecule type" value="Genomic_DNA"/>
</dbReference>
<dbReference type="KEGG" id="ttu:TERTU_1693"/>
<proteinExistence type="predicted"/>
<protein>
    <recommendedName>
        <fullName evidence="1">Transposase IS200-like domain-containing protein</fullName>
    </recommendedName>
</protein>
<dbReference type="Proteomes" id="UP000009080">
    <property type="component" value="Chromosome"/>
</dbReference>
<evidence type="ECO:0000313" key="2">
    <source>
        <dbReference type="EMBL" id="ACR13728.1"/>
    </source>
</evidence>
<dbReference type="InterPro" id="IPR036515">
    <property type="entry name" value="Transposase_17_sf"/>
</dbReference>
<dbReference type="PANTHER" id="PTHR34322:SF2">
    <property type="entry name" value="TRANSPOSASE IS200-LIKE DOMAIN-CONTAINING PROTEIN"/>
    <property type="match status" value="1"/>
</dbReference>
<dbReference type="GO" id="GO:0003677">
    <property type="term" value="F:DNA binding"/>
    <property type="evidence" value="ECO:0007669"/>
    <property type="project" value="InterPro"/>
</dbReference>
<dbReference type="InterPro" id="IPR002686">
    <property type="entry name" value="Transposase_17"/>
</dbReference>
<dbReference type="OrthoDB" id="9814067at2"/>
<gene>
    <name evidence="2" type="ordered locus">TERTU_1693</name>
</gene>
<keyword evidence="3" id="KW-1185">Reference proteome</keyword>
<evidence type="ECO:0000313" key="3">
    <source>
        <dbReference type="Proteomes" id="UP000009080"/>
    </source>
</evidence>
<feature type="domain" description="Transposase IS200-like" evidence="1">
    <location>
        <begin position="12"/>
        <end position="187"/>
    </location>
</feature>
<dbReference type="AlphaFoldDB" id="C5BU35"/>
<dbReference type="SMART" id="SM01321">
    <property type="entry name" value="Y1_Tnp"/>
    <property type="match status" value="1"/>
</dbReference>
<evidence type="ECO:0000259" key="1">
    <source>
        <dbReference type="SMART" id="SM01321"/>
    </source>
</evidence>
<reference evidence="2 3" key="1">
    <citation type="journal article" date="2009" name="PLoS ONE">
        <title>The complete genome of Teredinibacter turnerae T7901: an intracellular endosymbiont of marine wood-boring bivalves (shipworms).</title>
        <authorList>
            <person name="Yang J.C."/>
            <person name="Madupu R."/>
            <person name="Durkin A.S."/>
            <person name="Ekborg N.A."/>
            <person name="Pedamallu C.S."/>
            <person name="Hostetler J.B."/>
            <person name="Radune D."/>
            <person name="Toms B.S."/>
            <person name="Henrissat B."/>
            <person name="Coutinho P.M."/>
            <person name="Schwarz S."/>
            <person name="Field L."/>
            <person name="Trindade-Silva A.E."/>
            <person name="Soares C.A.G."/>
            <person name="Elshahawi S."/>
            <person name="Hanora A."/>
            <person name="Schmidt E.W."/>
            <person name="Haygood M.G."/>
            <person name="Posfai J."/>
            <person name="Benner J."/>
            <person name="Madinger C."/>
            <person name="Nove J."/>
            <person name="Anton B."/>
            <person name="Chaudhary K."/>
            <person name="Foster J."/>
            <person name="Holman A."/>
            <person name="Kumar S."/>
            <person name="Lessard P.A."/>
            <person name="Luyten Y.A."/>
            <person name="Slatko B."/>
            <person name="Wood N."/>
            <person name="Wu B."/>
            <person name="Teplitski M."/>
            <person name="Mougous J.D."/>
            <person name="Ward N."/>
            <person name="Eisen J.A."/>
            <person name="Badger J.H."/>
            <person name="Distel D.L."/>
        </authorList>
    </citation>
    <scope>NUCLEOTIDE SEQUENCE [LARGE SCALE GENOMIC DNA]</scope>
    <source>
        <strain evidence="3">ATCC 39867 / T7901</strain>
    </source>
</reference>
<dbReference type="eggNOG" id="COG1943">
    <property type="taxonomic scope" value="Bacteria"/>
</dbReference>
<organism evidence="2 3">
    <name type="scientific">Teredinibacter turnerae (strain ATCC 39867 / T7901)</name>
    <dbReference type="NCBI Taxonomy" id="377629"/>
    <lineage>
        <taxon>Bacteria</taxon>
        <taxon>Pseudomonadati</taxon>
        <taxon>Pseudomonadota</taxon>
        <taxon>Gammaproteobacteria</taxon>
        <taxon>Cellvibrionales</taxon>
        <taxon>Cellvibrionaceae</taxon>
        <taxon>Teredinibacter</taxon>
    </lineage>
</organism>
<sequence length="321" mass="37334">MTRPRKELVDIADTRYYHIVSRCVRRSFLCGKDESTGRSYEHRRQWIEDRIHLLSSLFGIDICAYAVMSNHLHLVVKLSPEEIAALEDYDVVTRWRHLFKGPHLVQQWYKGERLSETELNEVKSAIAVLRNRLSNLSWFMKCLNEPIAKRANEEDQCSGHFWESRYKSQALLSENALLAAMAYVDLNPIRAGIAASPQSSDHTSLKVRLSANKKTEITHKPSPKDKAKRYNQFVFKPLLPFKRSASEPSESELPITFHEYLQLIEFALRKYKNQPEAGRLLHNFELANQINSASWAIDSTQFEKIYRQRFSKKPQQVQRAA</sequence>
<dbReference type="Gene3D" id="3.30.70.1290">
    <property type="entry name" value="Transposase IS200-like"/>
    <property type="match status" value="1"/>
</dbReference>
<dbReference type="SUPFAM" id="SSF143422">
    <property type="entry name" value="Transposase IS200-like"/>
    <property type="match status" value="1"/>
</dbReference>
<dbReference type="GO" id="GO:0006313">
    <property type="term" value="P:DNA transposition"/>
    <property type="evidence" value="ECO:0007669"/>
    <property type="project" value="InterPro"/>
</dbReference>
<accession>C5BU35</accession>
<dbReference type="STRING" id="377629.TERTU_1693"/>